<dbReference type="AlphaFoldDB" id="A0A0M9UC43"/>
<accession>A0A0M9UC43</accession>
<gene>
    <name evidence="3" type="ORF">ARMA_0950</name>
    <name evidence="4" type="ORF">SE16_06880</name>
</gene>
<evidence type="ECO:0000313" key="3">
    <source>
        <dbReference type="EMBL" id="GAP62528.1"/>
    </source>
</evidence>
<evidence type="ECO:0000259" key="2">
    <source>
        <dbReference type="Pfam" id="PF00582"/>
    </source>
</evidence>
<feature type="domain" description="UspA" evidence="2">
    <location>
        <begin position="1"/>
        <end position="144"/>
    </location>
</feature>
<dbReference type="Pfam" id="PF00582">
    <property type="entry name" value="Usp"/>
    <property type="match status" value="2"/>
</dbReference>
<evidence type="ECO:0000313" key="4">
    <source>
        <dbReference type="EMBL" id="KPL88507.1"/>
    </source>
</evidence>
<dbReference type="InParanoid" id="A0A0M9UC43"/>
<dbReference type="InterPro" id="IPR006016">
    <property type="entry name" value="UspA"/>
</dbReference>
<proteinExistence type="inferred from homology"/>
<dbReference type="EMBL" id="LGKN01000004">
    <property type="protein sequence ID" value="KPL88507.1"/>
    <property type="molecule type" value="Genomic_DNA"/>
</dbReference>
<dbReference type="PANTHER" id="PTHR46268:SF6">
    <property type="entry name" value="UNIVERSAL STRESS PROTEIN UP12"/>
    <property type="match status" value="1"/>
</dbReference>
<reference evidence="5" key="3">
    <citation type="submission" date="2015-08" db="EMBL/GenBank/DDBJ databases">
        <title>Draft Genome Sequence of a Heterotrophic Facultative Anaerobic Bacterium Ardenticatena maritima Strain 110S.</title>
        <authorList>
            <person name="Kawaichi S."/>
            <person name="Yoshida T."/>
            <person name="Sako Y."/>
            <person name="Nakamura R."/>
        </authorList>
    </citation>
    <scope>NUCLEOTIDE SEQUENCE [LARGE SCALE GENOMIC DNA]</scope>
    <source>
        <strain evidence="5">110S</strain>
    </source>
</reference>
<comment type="caution">
    <text evidence="3">The sequence shown here is derived from an EMBL/GenBank/DDBJ whole genome shotgun (WGS) entry which is preliminary data.</text>
</comment>
<organism evidence="3 5">
    <name type="scientific">Ardenticatena maritima</name>
    <dbReference type="NCBI Taxonomy" id="872965"/>
    <lineage>
        <taxon>Bacteria</taxon>
        <taxon>Bacillati</taxon>
        <taxon>Chloroflexota</taxon>
        <taxon>Ardenticatenia</taxon>
        <taxon>Ardenticatenales</taxon>
        <taxon>Ardenticatenaceae</taxon>
        <taxon>Ardenticatena</taxon>
    </lineage>
</organism>
<dbReference type="STRING" id="872965.SE16_06880"/>
<feature type="domain" description="UspA" evidence="2">
    <location>
        <begin position="158"/>
        <end position="297"/>
    </location>
</feature>
<dbReference type="SUPFAM" id="SSF52402">
    <property type="entry name" value="Adenine nucleotide alpha hydrolases-like"/>
    <property type="match status" value="2"/>
</dbReference>
<dbReference type="Gene3D" id="3.40.50.620">
    <property type="entry name" value="HUPs"/>
    <property type="match status" value="2"/>
</dbReference>
<reference evidence="4 6" key="2">
    <citation type="submission" date="2015-07" db="EMBL/GenBank/DDBJ databases">
        <title>Whole genome sequence of Ardenticatena maritima DSM 23922.</title>
        <authorList>
            <person name="Hemp J."/>
            <person name="Ward L.M."/>
            <person name="Pace L.A."/>
            <person name="Fischer W.W."/>
        </authorList>
    </citation>
    <scope>NUCLEOTIDE SEQUENCE [LARGE SCALE GENOMIC DNA]</scope>
    <source>
        <strain evidence="4 6">110S</strain>
    </source>
</reference>
<keyword evidence="5" id="KW-1185">Reference proteome</keyword>
<dbReference type="PANTHER" id="PTHR46268">
    <property type="entry name" value="STRESS RESPONSE PROTEIN NHAX"/>
    <property type="match status" value="1"/>
</dbReference>
<dbReference type="PRINTS" id="PR01438">
    <property type="entry name" value="UNVRSLSTRESS"/>
</dbReference>
<dbReference type="Proteomes" id="UP000050502">
    <property type="component" value="Unassembled WGS sequence"/>
</dbReference>
<dbReference type="Proteomes" id="UP000037784">
    <property type="component" value="Unassembled WGS sequence"/>
</dbReference>
<evidence type="ECO:0000313" key="5">
    <source>
        <dbReference type="Proteomes" id="UP000037784"/>
    </source>
</evidence>
<dbReference type="CDD" id="cd00293">
    <property type="entry name" value="USP-like"/>
    <property type="match status" value="2"/>
</dbReference>
<dbReference type="OrthoDB" id="9808582at2"/>
<dbReference type="EMBL" id="BBZA01000062">
    <property type="protein sequence ID" value="GAP62528.1"/>
    <property type="molecule type" value="Genomic_DNA"/>
</dbReference>
<dbReference type="RefSeq" id="WP_054492441.1">
    <property type="nucleotide sequence ID" value="NZ_BBZA01000062.1"/>
</dbReference>
<protein>
    <recommendedName>
        <fullName evidence="2">UspA domain-containing protein</fullName>
    </recommendedName>
</protein>
<reference evidence="3 5" key="1">
    <citation type="journal article" date="2015" name="Genome Announc.">
        <title>Draft Genome Sequence of a Heterotrophic Facultative Anaerobic Thermophilic Bacterium, Ardenticatena maritima Strain 110ST.</title>
        <authorList>
            <person name="Kawaichi S."/>
            <person name="Yoshida T."/>
            <person name="Sako Y."/>
            <person name="Nakamura R."/>
        </authorList>
    </citation>
    <scope>NUCLEOTIDE SEQUENCE [LARGE SCALE GENOMIC DNA]</scope>
    <source>
        <strain evidence="3 5">110S</strain>
    </source>
</reference>
<evidence type="ECO:0000313" key="6">
    <source>
        <dbReference type="Proteomes" id="UP000050502"/>
    </source>
</evidence>
<dbReference type="InterPro" id="IPR006015">
    <property type="entry name" value="Universal_stress_UspA"/>
</dbReference>
<comment type="similarity">
    <text evidence="1">Belongs to the universal stress protein A family.</text>
</comment>
<name>A0A0M9UC43_9CHLR</name>
<evidence type="ECO:0000256" key="1">
    <source>
        <dbReference type="ARBA" id="ARBA00008791"/>
    </source>
</evidence>
<dbReference type="InterPro" id="IPR014729">
    <property type="entry name" value="Rossmann-like_a/b/a_fold"/>
</dbReference>
<sequence length="306" mass="33454">MRPILVPLDSSELAEQALPLALSLAQKSGRPLVLLYVTPMPVVEFIPLPTGETLALDEQLALLNETGRTYLEGVAQRLKPFGVEVETLVLEGSAGEVIAEVADERHVFATVMATHGRAGLARWALGSVADRVIRLTRHPVLLVRPRDTQTTLEPAHLHRLLVPLDGSELSERALTYARILARLYNAEIHLLHVLSLPISGLAGLEAGPVEAAYWASIREEGERYLERIAAQLREEGFTVQTALRTEPIADAILQYEEEAAIDLVVMTTHARSGLTRAILGSVTDRVVRGGKAPVLVLNPETEFDEE</sequence>